<dbReference type="EMBL" id="JABEBT010000020">
    <property type="protein sequence ID" value="KAF7637450.1"/>
    <property type="molecule type" value="Genomic_DNA"/>
</dbReference>
<sequence length="768" mass="88007">MAIELIKPDIEQLIPELLAALRPKICKLVSSPDLTLLPFFLKTANFGEQIYIVSDSFSIEEAKKQISIETGQLIATKNNFHIFTDGQPSNEIIYLFLNDIIEWKIPLKLILNKLIENNNWEIIYAEKYFFENKIKGNFGILKGKKEEEEEENKDKDKKQIEIWLTFFYVNREQTPSSQTTTTSSEEIINENKKSNICNGKNEEDILNYLNNSNEQNKNNLLINNHNNGILLNQKFENQKSQEQHQQPLYLKIPVQTSISPPKENEILSKLQNGNNYNESSPSRSIVDSDSPNSLSYVSAHNDFISSSNRRSWRREDAPSPSTSLILQNTRRNISSSISSSTNQIINGHPIHRLVTPLGSNLSPISSCGSVEGQQDFDKDILNNKKNNTISCTYNRNYSDDDDDIDDDEDESTLMLLSKERIDEGDELTIMSSIREDLSLRDSIKNNLNGKIREKHGKINGGGKGGIIGCGGGGHSSISPPPRHSSFLCRSIGGSRGALSRSPSTVASNNLQMVRGMLGIFRMPVTVLQQILGLFSFKEIGLLRRVHPHWDELAGQLLNAAHFKLIQKAQHLLTNCQRRSIKEPRMGQPVKLLTRLHVHALNPIDGMRAFMDEGVLCFPYGSFLDQSFNLLAKIDEMINNFIDEEKQEYQFNEANNLMEKLAEITRKAVIHYRQWVEPEAEKRMSELYRVSAQQRLQRIDSFLVESSVNRVEREAERNRNEINWEMEQLKQQNIQLKKENRELKQLCQRLDQRIEIIERKFKTMAKLCQ</sequence>
<keyword evidence="4" id="KW-1185">Reference proteome</keyword>
<evidence type="ECO:0000256" key="2">
    <source>
        <dbReference type="SAM" id="MobiDB-lite"/>
    </source>
</evidence>
<reference evidence="3" key="1">
    <citation type="journal article" date="2020" name="Ecol. Evol.">
        <title>Genome structure and content of the rice root-knot nematode (Meloidogyne graminicola).</title>
        <authorList>
            <person name="Phan N.T."/>
            <person name="Danchin E.G.J."/>
            <person name="Klopp C."/>
            <person name="Perfus-Barbeoch L."/>
            <person name="Kozlowski D.K."/>
            <person name="Koutsovoulos G.D."/>
            <person name="Lopez-Roques C."/>
            <person name="Bouchez O."/>
            <person name="Zahm M."/>
            <person name="Besnard G."/>
            <person name="Bellafiore S."/>
        </authorList>
    </citation>
    <scope>NUCLEOTIDE SEQUENCE</scope>
    <source>
        <strain evidence="3">VN-18</strain>
    </source>
</reference>
<evidence type="ECO:0008006" key="5">
    <source>
        <dbReference type="Google" id="ProtNLM"/>
    </source>
</evidence>
<evidence type="ECO:0000313" key="4">
    <source>
        <dbReference type="Proteomes" id="UP000605970"/>
    </source>
</evidence>
<name>A0A8S9ZW07_9BILA</name>
<dbReference type="OrthoDB" id="5860767at2759"/>
<feature type="region of interest" description="Disordered" evidence="2">
    <location>
        <begin position="272"/>
        <end position="291"/>
    </location>
</feature>
<feature type="coiled-coil region" evidence="1">
    <location>
        <begin position="707"/>
        <end position="759"/>
    </location>
</feature>
<accession>A0A8S9ZW07</accession>
<feature type="compositionally biased region" description="Low complexity" evidence="2">
    <location>
        <begin position="279"/>
        <end position="291"/>
    </location>
</feature>
<dbReference type="AlphaFoldDB" id="A0A8S9ZW07"/>
<dbReference type="Proteomes" id="UP000605970">
    <property type="component" value="Unassembled WGS sequence"/>
</dbReference>
<gene>
    <name evidence="3" type="ORF">Mgra_00003193</name>
</gene>
<evidence type="ECO:0000313" key="3">
    <source>
        <dbReference type="EMBL" id="KAF7637450.1"/>
    </source>
</evidence>
<evidence type="ECO:0000256" key="1">
    <source>
        <dbReference type="SAM" id="Coils"/>
    </source>
</evidence>
<protein>
    <recommendedName>
        <fullName evidence="5">F-box domain-containing protein</fullName>
    </recommendedName>
</protein>
<proteinExistence type="predicted"/>
<organism evidence="3 4">
    <name type="scientific">Meloidogyne graminicola</name>
    <dbReference type="NCBI Taxonomy" id="189291"/>
    <lineage>
        <taxon>Eukaryota</taxon>
        <taxon>Metazoa</taxon>
        <taxon>Ecdysozoa</taxon>
        <taxon>Nematoda</taxon>
        <taxon>Chromadorea</taxon>
        <taxon>Rhabditida</taxon>
        <taxon>Tylenchina</taxon>
        <taxon>Tylenchomorpha</taxon>
        <taxon>Tylenchoidea</taxon>
        <taxon>Meloidogynidae</taxon>
        <taxon>Meloidogyninae</taxon>
        <taxon>Meloidogyne</taxon>
    </lineage>
</organism>
<keyword evidence="1" id="KW-0175">Coiled coil</keyword>
<comment type="caution">
    <text evidence="3">The sequence shown here is derived from an EMBL/GenBank/DDBJ whole genome shotgun (WGS) entry which is preliminary data.</text>
</comment>